<reference evidence="2" key="1">
    <citation type="submission" date="2019-12" db="EMBL/GenBank/DDBJ databases">
        <title>An insight into the sialome of adult female Ixodes ricinus ticks feeding for 6 days.</title>
        <authorList>
            <person name="Perner J."/>
            <person name="Ribeiro J.M.C."/>
        </authorList>
    </citation>
    <scope>NUCLEOTIDE SEQUENCE</scope>
    <source>
        <strain evidence="2">Semi-engorged</strain>
        <tissue evidence="2">Salivary glands</tissue>
    </source>
</reference>
<feature type="chain" id="PRO_5025515880" evidence="1">
    <location>
        <begin position="28"/>
        <end position="111"/>
    </location>
</feature>
<feature type="signal peptide" evidence="1">
    <location>
        <begin position="1"/>
        <end position="27"/>
    </location>
</feature>
<keyword evidence="1" id="KW-0732">Signal</keyword>
<name>A0A6B0UJV9_IXORI</name>
<dbReference type="AlphaFoldDB" id="A0A6B0UJV9"/>
<evidence type="ECO:0000256" key="1">
    <source>
        <dbReference type="SAM" id="SignalP"/>
    </source>
</evidence>
<sequence length="111" mass="11497">MAAMTRSSFAPRCLAIFFFLLPLGSRSLLLLPNFFPPFGPRRLGCQCGAVGSTRFASASNTPQGGTGRATTGPYAVLVASSARTGSVLISGSFFFLPSFQCVVGSSIVPAV</sequence>
<evidence type="ECO:0000313" key="2">
    <source>
        <dbReference type="EMBL" id="MXU89915.1"/>
    </source>
</evidence>
<organism evidence="2">
    <name type="scientific">Ixodes ricinus</name>
    <name type="common">Common tick</name>
    <name type="synonym">Acarus ricinus</name>
    <dbReference type="NCBI Taxonomy" id="34613"/>
    <lineage>
        <taxon>Eukaryota</taxon>
        <taxon>Metazoa</taxon>
        <taxon>Ecdysozoa</taxon>
        <taxon>Arthropoda</taxon>
        <taxon>Chelicerata</taxon>
        <taxon>Arachnida</taxon>
        <taxon>Acari</taxon>
        <taxon>Parasitiformes</taxon>
        <taxon>Ixodida</taxon>
        <taxon>Ixodoidea</taxon>
        <taxon>Ixodidae</taxon>
        <taxon>Ixodinae</taxon>
        <taxon>Ixodes</taxon>
    </lineage>
</organism>
<accession>A0A6B0UJV9</accession>
<proteinExistence type="predicted"/>
<dbReference type="EMBL" id="GIFC01007832">
    <property type="protein sequence ID" value="MXU89915.1"/>
    <property type="molecule type" value="Transcribed_RNA"/>
</dbReference>
<protein>
    <submittedName>
        <fullName evidence="2">Putative secreted protein</fullName>
    </submittedName>
</protein>